<evidence type="ECO:0000313" key="3">
    <source>
        <dbReference type="EMBL" id="XBS88783.1"/>
    </source>
</evidence>
<dbReference type="EC" id="2.7.7.65" evidence="3"/>
<dbReference type="GO" id="GO:0071111">
    <property type="term" value="F:cyclic-guanylate-specific phosphodiesterase activity"/>
    <property type="evidence" value="ECO:0007669"/>
    <property type="project" value="UniProtKB-EC"/>
</dbReference>
<dbReference type="InterPro" id="IPR050706">
    <property type="entry name" value="Cyclic-di-GMP_PDE-like"/>
</dbReference>
<dbReference type="NCBIfam" id="TIGR00254">
    <property type="entry name" value="GGDEF"/>
    <property type="match status" value="1"/>
</dbReference>
<dbReference type="Pfam" id="PF00990">
    <property type="entry name" value="GGDEF"/>
    <property type="match status" value="1"/>
</dbReference>
<sequence>MLNRDSLFAAIEAQIAACVETGGRFAVLMLRARGLRQIALRFGYAQGEQAGEVAHELIVQSLRPADRVFRAGDDSYAVVLPDMLSRNHVLLASARLSQAFEQPLHGMESPWQLRAVMGVALYPEHGQDADLLCRRAAMALDEAQRRRESCQIYQPHDTQVEIFYEELRDAIEANRLQVYFQPVRELQAGRLVAVESLARWTSPRHGVVSPASFVPFSEQSDLISALTRWSINATLRHAAPLCATGGLDFAINLSPQAFSRPGMVEQFRGALDIWGVAPTSVIAEVTETALAADLESSVQVLRRLRDMGVRIAIDDFGTGYASISYLRRFPATELKIDQSLVGSMQDDPHTTRLVSAIINMAHHLDLATIAEGIENQATEDLLAGMGCDFGQGYHLGMPEAAADFVQRFQALSPG</sequence>
<dbReference type="PROSITE" id="PS50883">
    <property type="entry name" value="EAL"/>
    <property type="match status" value="1"/>
</dbReference>
<evidence type="ECO:0000259" key="1">
    <source>
        <dbReference type="PROSITE" id="PS50883"/>
    </source>
</evidence>
<dbReference type="Pfam" id="PF00563">
    <property type="entry name" value="EAL"/>
    <property type="match status" value="1"/>
</dbReference>
<dbReference type="GO" id="GO:0052621">
    <property type="term" value="F:diguanylate cyclase activity"/>
    <property type="evidence" value="ECO:0007669"/>
    <property type="project" value="UniProtKB-EC"/>
</dbReference>
<keyword evidence="3" id="KW-0808">Transferase</keyword>
<dbReference type="SMART" id="SM00052">
    <property type="entry name" value="EAL"/>
    <property type="match status" value="1"/>
</dbReference>
<dbReference type="PANTHER" id="PTHR33121:SF70">
    <property type="entry name" value="SIGNALING PROTEIN YKOW"/>
    <property type="match status" value="1"/>
</dbReference>
<dbReference type="AlphaFoldDB" id="A0AAU7QHG0"/>
<dbReference type="EC" id="3.1.4.52" evidence="3"/>
<dbReference type="RefSeq" id="WP_350015548.1">
    <property type="nucleotide sequence ID" value="NZ_CP157948.1"/>
</dbReference>
<dbReference type="SUPFAM" id="SSF141868">
    <property type="entry name" value="EAL domain-like"/>
    <property type="match status" value="1"/>
</dbReference>
<reference evidence="3" key="1">
    <citation type="submission" date="2024-06" db="EMBL/GenBank/DDBJ databases">
        <authorList>
            <person name="Sun Y."/>
        </authorList>
    </citation>
    <scope>NUCLEOTIDE SEQUENCE</scope>
    <source>
        <strain evidence="3">IGA1.0</strain>
    </source>
</reference>
<keyword evidence="3" id="KW-0548">Nucleotidyltransferase</keyword>
<dbReference type="CDD" id="cd01948">
    <property type="entry name" value="EAL"/>
    <property type="match status" value="1"/>
</dbReference>
<organism evidence="3">
    <name type="scientific">Rhodanobacter sp. IGA1.0</name>
    <dbReference type="NCBI Taxonomy" id="3158582"/>
    <lineage>
        <taxon>Bacteria</taxon>
        <taxon>Pseudomonadati</taxon>
        <taxon>Pseudomonadota</taxon>
        <taxon>Gammaproteobacteria</taxon>
        <taxon>Lysobacterales</taxon>
        <taxon>Rhodanobacteraceae</taxon>
        <taxon>Rhodanobacter</taxon>
    </lineage>
</organism>
<name>A0AAU7QHG0_9GAMM</name>
<dbReference type="Gene3D" id="3.30.70.270">
    <property type="match status" value="1"/>
</dbReference>
<feature type="domain" description="GGDEF" evidence="2">
    <location>
        <begin position="23"/>
        <end position="155"/>
    </location>
</feature>
<dbReference type="InterPro" id="IPR001633">
    <property type="entry name" value="EAL_dom"/>
</dbReference>
<dbReference type="SMART" id="SM00267">
    <property type="entry name" value="GGDEF"/>
    <property type="match status" value="1"/>
</dbReference>
<evidence type="ECO:0000259" key="2">
    <source>
        <dbReference type="PROSITE" id="PS50887"/>
    </source>
</evidence>
<dbReference type="PROSITE" id="PS50887">
    <property type="entry name" value="GGDEF"/>
    <property type="match status" value="1"/>
</dbReference>
<dbReference type="SUPFAM" id="SSF55073">
    <property type="entry name" value="Nucleotide cyclase"/>
    <property type="match status" value="1"/>
</dbReference>
<dbReference type="CDD" id="cd01949">
    <property type="entry name" value="GGDEF"/>
    <property type="match status" value="1"/>
</dbReference>
<dbReference type="PANTHER" id="PTHR33121">
    <property type="entry name" value="CYCLIC DI-GMP PHOSPHODIESTERASE PDEF"/>
    <property type="match status" value="1"/>
</dbReference>
<dbReference type="InterPro" id="IPR043128">
    <property type="entry name" value="Rev_trsase/Diguanyl_cyclase"/>
</dbReference>
<proteinExistence type="predicted"/>
<dbReference type="InterPro" id="IPR000160">
    <property type="entry name" value="GGDEF_dom"/>
</dbReference>
<accession>A0AAU7QHG0</accession>
<keyword evidence="3" id="KW-0378">Hydrolase</keyword>
<dbReference type="Gene3D" id="3.20.20.450">
    <property type="entry name" value="EAL domain"/>
    <property type="match status" value="1"/>
</dbReference>
<feature type="domain" description="EAL" evidence="1">
    <location>
        <begin position="160"/>
        <end position="412"/>
    </location>
</feature>
<dbReference type="InterPro" id="IPR029787">
    <property type="entry name" value="Nucleotide_cyclase"/>
</dbReference>
<protein>
    <submittedName>
        <fullName evidence="3">Bifunctional diguanylate cyclase/phosphodiesterase</fullName>
        <ecNumber evidence="3">2.7.7.65</ecNumber>
        <ecNumber evidence="3">3.1.4.52</ecNumber>
    </submittedName>
</protein>
<gene>
    <name evidence="3" type="ORF">ABNK63_10235</name>
</gene>
<dbReference type="InterPro" id="IPR035919">
    <property type="entry name" value="EAL_sf"/>
</dbReference>
<dbReference type="EMBL" id="CP157948">
    <property type="protein sequence ID" value="XBS88783.1"/>
    <property type="molecule type" value="Genomic_DNA"/>
</dbReference>